<evidence type="ECO:0000256" key="1">
    <source>
        <dbReference type="SAM" id="SignalP"/>
    </source>
</evidence>
<reference evidence="2 3" key="1">
    <citation type="submission" date="2021-07" db="EMBL/GenBank/DDBJ databases">
        <title>Paraburkholderia edwinii protects Aspergillus sp. from phenazines by acting as a toxin sponge.</title>
        <authorList>
            <person name="Dahlstrom K.M."/>
            <person name="Newman D.K."/>
        </authorList>
    </citation>
    <scope>NUCLEOTIDE SEQUENCE [LARGE SCALE GENOMIC DNA]</scope>
    <source>
        <strain evidence="2 3">Pe01</strain>
    </source>
</reference>
<gene>
    <name evidence="2" type="ORF">KZJ38_29770</name>
</gene>
<organism evidence="2 3">
    <name type="scientific">Paraburkholderia edwinii</name>
    <dbReference type="NCBI Taxonomy" id="2861782"/>
    <lineage>
        <taxon>Bacteria</taxon>
        <taxon>Pseudomonadati</taxon>
        <taxon>Pseudomonadota</taxon>
        <taxon>Betaproteobacteria</taxon>
        <taxon>Burkholderiales</taxon>
        <taxon>Burkholderiaceae</taxon>
        <taxon>Paraburkholderia</taxon>
    </lineage>
</organism>
<evidence type="ECO:0000313" key="2">
    <source>
        <dbReference type="EMBL" id="QYD71236.1"/>
    </source>
</evidence>
<dbReference type="RefSeq" id="WP_219800667.1">
    <property type="nucleotide sequence ID" value="NZ_CP080096.1"/>
</dbReference>
<name>A0ABX8URH0_9BURK</name>
<dbReference type="Proteomes" id="UP000826462">
    <property type="component" value="Chromosome 2"/>
</dbReference>
<evidence type="ECO:0000313" key="3">
    <source>
        <dbReference type="Proteomes" id="UP000826462"/>
    </source>
</evidence>
<keyword evidence="3" id="KW-1185">Reference proteome</keyword>
<feature type="chain" id="PRO_5046287265" evidence="1">
    <location>
        <begin position="27"/>
        <end position="180"/>
    </location>
</feature>
<proteinExistence type="predicted"/>
<sequence length="180" mass="20452">MKKSINAVTRWLVILSFCLLPSEVLAASPFANEDHQRVVIELFSPVDSIEIDQIHSEPAMMKVDFVGEDGKRIPITTFSQEGSSLPRMVGIFKAHFRSRQILFLIVKWHYYLPGVNTEADYYEVHAYNASLGNARIPLFAQDQFLSTIFGSGLDGKEEGKNVHFKFKDVMSIRRGLDEIK</sequence>
<keyword evidence="1" id="KW-0732">Signal</keyword>
<protein>
    <submittedName>
        <fullName evidence="2">Uncharacterized protein</fullName>
    </submittedName>
</protein>
<dbReference type="EMBL" id="CP080096">
    <property type="protein sequence ID" value="QYD71236.1"/>
    <property type="molecule type" value="Genomic_DNA"/>
</dbReference>
<accession>A0ABX8URH0</accession>
<feature type="signal peptide" evidence="1">
    <location>
        <begin position="1"/>
        <end position="26"/>
    </location>
</feature>